<reference evidence="3" key="1">
    <citation type="submission" date="2016-01" db="EMBL/GenBank/DDBJ databases">
        <authorList>
            <person name="Mitreva M."/>
            <person name="Pepin K.H."/>
            <person name="Mihindukulasuriya K.A."/>
            <person name="Fulton R."/>
            <person name="Fronick C."/>
            <person name="O'Laughlin M."/>
            <person name="Miner T."/>
            <person name="Herter B."/>
            <person name="Rosa B.A."/>
            <person name="Cordes M."/>
            <person name="Tomlinson C."/>
            <person name="Wollam A."/>
            <person name="Palsikar V.B."/>
            <person name="Mardis E.R."/>
            <person name="Wilson R.K."/>
        </authorList>
    </citation>
    <scope>NUCLEOTIDE SEQUENCE [LARGE SCALE GENOMIC DNA]</scope>
    <source>
        <strain evidence="3">GED7749B</strain>
    </source>
</reference>
<comment type="caution">
    <text evidence="2">The sequence shown here is derived from an EMBL/GenBank/DDBJ whole genome shotgun (WGS) entry which is preliminary data.</text>
</comment>
<dbReference type="EMBL" id="LRPN01000134">
    <property type="protein sequence ID" value="KWZ78789.1"/>
    <property type="molecule type" value="Genomic_DNA"/>
</dbReference>
<dbReference type="PATRIC" id="fig|1398.22.peg.2844"/>
<keyword evidence="1" id="KW-0472">Membrane</keyword>
<feature type="transmembrane region" description="Helical" evidence="1">
    <location>
        <begin position="386"/>
        <end position="410"/>
    </location>
</feature>
<dbReference type="PANTHER" id="PTHR30354:SF23">
    <property type="entry name" value="GNTP FAMILY PERMEASE"/>
    <property type="match status" value="1"/>
</dbReference>
<feature type="transmembrane region" description="Helical" evidence="1">
    <location>
        <begin position="110"/>
        <end position="131"/>
    </location>
</feature>
<feature type="transmembrane region" description="Helical" evidence="1">
    <location>
        <begin position="344"/>
        <end position="366"/>
    </location>
</feature>
<keyword evidence="1" id="KW-1133">Transmembrane helix</keyword>
<accession>A0A133KGR7</accession>
<dbReference type="AlphaFoldDB" id="A0A133KGR7"/>
<evidence type="ECO:0000313" key="3">
    <source>
        <dbReference type="Proteomes" id="UP000070376"/>
    </source>
</evidence>
<dbReference type="GO" id="GO:0005886">
    <property type="term" value="C:plasma membrane"/>
    <property type="evidence" value="ECO:0007669"/>
    <property type="project" value="TreeGrafter"/>
</dbReference>
<proteinExistence type="predicted"/>
<feature type="transmembrane region" description="Helical" evidence="1">
    <location>
        <begin position="233"/>
        <end position="255"/>
    </location>
</feature>
<feature type="transmembrane region" description="Helical" evidence="1">
    <location>
        <begin position="157"/>
        <end position="182"/>
    </location>
</feature>
<feature type="transmembrane region" description="Helical" evidence="1">
    <location>
        <begin position="283"/>
        <end position="303"/>
    </location>
</feature>
<dbReference type="Proteomes" id="UP000070376">
    <property type="component" value="Unassembled WGS sequence"/>
</dbReference>
<dbReference type="PANTHER" id="PTHR30354">
    <property type="entry name" value="GNT FAMILY GLUCONATE TRANSPORTER"/>
    <property type="match status" value="1"/>
</dbReference>
<feature type="transmembrane region" description="Helical" evidence="1">
    <location>
        <begin position="315"/>
        <end position="332"/>
    </location>
</feature>
<dbReference type="InterPro" id="IPR003474">
    <property type="entry name" value="Glcn_transporter"/>
</dbReference>
<feature type="transmembrane region" description="Helical" evidence="1">
    <location>
        <begin position="85"/>
        <end position="103"/>
    </location>
</feature>
<gene>
    <name evidence="2" type="ORF">HMPREF3213_02838</name>
</gene>
<name>A0A133KGR7_HEYCO</name>
<keyword evidence="1" id="KW-0812">Transmembrane</keyword>
<dbReference type="GO" id="GO:0015128">
    <property type="term" value="F:gluconate transmembrane transporter activity"/>
    <property type="evidence" value="ECO:0007669"/>
    <property type="project" value="InterPro"/>
</dbReference>
<evidence type="ECO:0000256" key="1">
    <source>
        <dbReference type="SAM" id="Phobius"/>
    </source>
</evidence>
<organism evidence="2 3">
    <name type="scientific">Heyndrickxia coagulans</name>
    <name type="common">Weizmannia coagulans</name>
    <dbReference type="NCBI Taxonomy" id="1398"/>
    <lineage>
        <taxon>Bacteria</taxon>
        <taxon>Bacillati</taxon>
        <taxon>Bacillota</taxon>
        <taxon>Bacilli</taxon>
        <taxon>Bacillales</taxon>
        <taxon>Bacillaceae</taxon>
        <taxon>Heyndrickxia</taxon>
    </lineage>
</organism>
<protein>
    <submittedName>
        <fullName evidence="2">Citrate transporter</fullName>
    </submittedName>
</protein>
<evidence type="ECO:0000313" key="2">
    <source>
        <dbReference type="EMBL" id="KWZ78789.1"/>
    </source>
</evidence>
<sequence>MRPILAVYLAEGFDLLVNLIPPGIWAYAQENSLLFQCYFEKVFTIIKTNSKRGGYIMGSVTISWIGALIGLAIAIILILKKLNPVYALFLGAILGALIGGANLEDTVNILVAGTQSVMGTVIRVLAAGILAGTMMESGAAETIAQAIVNQFGEGKAILSLALATMVITAVGVFIPVAVLIVAPIALSVGNKMGISKLALLLALSGGGKAGNVISPNPNTIAAAHGFHVELSRLMIYDFIPAVFGLAVTVIVATLIKHKGVKITESDMIETDHNSRDLPSLRRAIVAPVVAIVLLMINPIGEIFHISTLASFKVDAMYILPIAGVLGMIAMGHHKQILAYSASGLQNMTATVLILIGAGAIAGLISASNLSTEVVALIKASGISGTFLAPISGILMAAATASTSTGVILATGSFSKAILDMGTAPIAAAAMVHTGATVIDQLPQGNYFHVTGGSMNMSIKERMSVVPYEALVGGTMAIVATVLYGFLF</sequence>
<feature type="transmembrane region" description="Helical" evidence="1">
    <location>
        <begin position="55"/>
        <end position="79"/>
    </location>
</feature>
<dbReference type="Pfam" id="PF02447">
    <property type="entry name" value="GntP_permease"/>
    <property type="match status" value="1"/>
</dbReference>
<feature type="transmembrane region" description="Helical" evidence="1">
    <location>
        <begin position="464"/>
        <end position="486"/>
    </location>
</feature>